<keyword evidence="1" id="KW-0732">Signal</keyword>
<name>A0A1K2HU17_9HYPH</name>
<dbReference type="Pfam" id="PF13531">
    <property type="entry name" value="SBP_bac_11"/>
    <property type="match status" value="1"/>
</dbReference>
<reference evidence="2 3" key="1">
    <citation type="submission" date="2016-11" db="EMBL/GenBank/DDBJ databases">
        <authorList>
            <person name="Jaros S."/>
            <person name="Januszkiewicz K."/>
            <person name="Wedrychowicz H."/>
        </authorList>
    </citation>
    <scope>NUCLEOTIDE SEQUENCE [LARGE SCALE GENOMIC DNA]</scope>
    <source>
        <strain evidence="2 3">ATCC 23634</strain>
    </source>
</reference>
<dbReference type="OrthoDB" id="7374867at2"/>
<dbReference type="AlphaFoldDB" id="A0A1K2HU17"/>
<evidence type="ECO:0000313" key="2">
    <source>
        <dbReference type="EMBL" id="SFZ81882.1"/>
    </source>
</evidence>
<dbReference type="Proteomes" id="UP000183447">
    <property type="component" value="Unassembled WGS sequence"/>
</dbReference>
<evidence type="ECO:0000256" key="1">
    <source>
        <dbReference type="ARBA" id="ARBA00022729"/>
    </source>
</evidence>
<dbReference type="PROSITE" id="PS51318">
    <property type="entry name" value="TAT"/>
    <property type="match status" value="1"/>
</dbReference>
<dbReference type="PANTHER" id="PTHR30006:SF24">
    <property type="entry name" value="SLL0237 PROTEIN"/>
    <property type="match status" value="1"/>
</dbReference>
<dbReference type="EMBL" id="FPKU01000001">
    <property type="protein sequence ID" value="SFZ81882.1"/>
    <property type="molecule type" value="Genomic_DNA"/>
</dbReference>
<dbReference type="SUPFAM" id="SSF53850">
    <property type="entry name" value="Periplasmic binding protein-like II"/>
    <property type="match status" value="1"/>
</dbReference>
<protein>
    <submittedName>
        <fullName evidence="2">Iron(III) transport system substrate-binding protein</fullName>
    </submittedName>
</protein>
<dbReference type="RefSeq" id="WP_072339128.1">
    <property type="nucleotide sequence ID" value="NZ_FPKU01000001.1"/>
</dbReference>
<keyword evidence="3" id="KW-1185">Reference proteome</keyword>
<dbReference type="InterPro" id="IPR006311">
    <property type="entry name" value="TAT_signal"/>
</dbReference>
<evidence type="ECO:0000313" key="3">
    <source>
        <dbReference type="Proteomes" id="UP000183447"/>
    </source>
</evidence>
<sequence>MTIAKTALHRRGLLKAIGLLVAAPLLLSTSITGAMAQISEELIAAAKAEGSGTIYTSIDPTIMANVARAFQKAYGIPVDIQRASSSALAQRFNAETESNNFIADVYYSTDRAFHDESGGNGRFLPVTELAGYAEWPAEAKDETSIVIGYNPYSLIWNTQLVPEGLTSWEDLIDPKWKGKVMLTDPRIGVTSNQFYKMFREIYGDDFLRKLGENATYSPSAVPGIQQVAAGAQAIYAPGIHQVAVGLLDKGAPLGEAFPEPTISSNNIASLVATAPHPNVAKLFVSFLMTPEAQAINNQDGWSPIEGIEGTREMPQTVDIDPEETAAEVPELLQLLGLQQ</sequence>
<accession>A0A1K2HU17</accession>
<dbReference type="Gene3D" id="3.40.190.10">
    <property type="entry name" value="Periplasmic binding protein-like II"/>
    <property type="match status" value="2"/>
</dbReference>
<proteinExistence type="predicted"/>
<organism evidence="2 3">
    <name type="scientific">Devosia enhydra</name>
    <dbReference type="NCBI Taxonomy" id="665118"/>
    <lineage>
        <taxon>Bacteria</taxon>
        <taxon>Pseudomonadati</taxon>
        <taxon>Pseudomonadota</taxon>
        <taxon>Alphaproteobacteria</taxon>
        <taxon>Hyphomicrobiales</taxon>
        <taxon>Devosiaceae</taxon>
        <taxon>Devosia</taxon>
    </lineage>
</organism>
<dbReference type="STRING" id="665118.SAMN02983003_0752"/>
<dbReference type="PANTHER" id="PTHR30006">
    <property type="entry name" value="THIAMINE-BINDING PERIPLASMIC PROTEIN-RELATED"/>
    <property type="match status" value="1"/>
</dbReference>
<gene>
    <name evidence="2" type="ORF">SAMN02983003_0752</name>
</gene>